<feature type="transmembrane region" description="Helical" evidence="1">
    <location>
        <begin position="231"/>
        <end position="251"/>
    </location>
</feature>
<feature type="transmembrane region" description="Helical" evidence="1">
    <location>
        <begin position="123"/>
        <end position="146"/>
    </location>
</feature>
<reference evidence="3" key="1">
    <citation type="submission" date="2020-05" db="EMBL/GenBank/DDBJ databases">
        <title>Mycena genomes resolve the evolution of fungal bioluminescence.</title>
        <authorList>
            <person name="Tsai I.J."/>
        </authorList>
    </citation>
    <scope>NUCLEOTIDE SEQUENCE</scope>
    <source>
        <strain evidence="3">160909Yilan</strain>
    </source>
</reference>
<proteinExistence type="predicted"/>
<feature type="transmembrane region" description="Helical" evidence="1">
    <location>
        <begin position="20"/>
        <end position="39"/>
    </location>
</feature>
<keyword evidence="4" id="KW-1185">Reference proteome</keyword>
<keyword evidence="1" id="KW-0472">Membrane</keyword>
<name>A0A8H7CL39_9AGAR</name>
<keyword evidence="1" id="KW-0812">Transmembrane</keyword>
<dbReference type="EMBL" id="JACAZH010000027">
    <property type="protein sequence ID" value="KAF7341724.1"/>
    <property type="molecule type" value="Genomic_DNA"/>
</dbReference>
<evidence type="ECO:0000313" key="4">
    <source>
        <dbReference type="Proteomes" id="UP000623467"/>
    </source>
</evidence>
<dbReference type="OrthoDB" id="2535105at2759"/>
<gene>
    <name evidence="3" type="ORF">MSAN_02070900</name>
</gene>
<dbReference type="AlphaFoldDB" id="A0A8H7CL39"/>
<feature type="transmembrane region" description="Helical" evidence="1">
    <location>
        <begin position="158"/>
        <end position="182"/>
    </location>
</feature>
<dbReference type="InterPro" id="IPR045339">
    <property type="entry name" value="DUF6534"/>
</dbReference>
<evidence type="ECO:0000259" key="2">
    <source>
        <dbReference type="Pfam" id="PF20152"/>
    </source>
</evidence>
<feature type="domain" description="DUF6534" evidence="2">
    <location>
        <begin position="170"/>
        <end position="256"/>
    </location>
</feature>
<organism evidence="3 4">
    <name type="scientific">Mycena sanguinolenta</name>
    <dbReference type="NCBI Taxonomy" id="230812"/>
    <lineage>
        <taxon>Eukaryota</taxon>
        <taxon>Fungi</taxon>
        <taxon>Dikarya</taxon>
        <taxon>Basidiomycota</taxon>
        <taxon>Agaricomycotina</taxon>
        <taxon>Agaricomycetes</taxon>
        <taxon>Agaricomycetidae</taxon>
        <taxon>Agaricales</taxon>
        <taxon>Marasmiineae</taxon>
        <taxon>Mycenaceae</taxon>
        <taxon>Mycena</taxon>
    </lineage>
</organism>
<protein>
    <submittedName>
        <fullName evidence="3">Saposin B-type domain-containing protein</fullName>
    </submittedName>
</protein>
<dbReference type="Pfam" id="PF20152">
    <property type="entry name" value="DUF6534"/>
    <property type="match status" value="1"/>
</dbReference>
<keyword evidence="1" id="KW-1133">Transmembrane helix</keyword>
<dbReference type="PANTHER" id="PTHR40465">
    <property type="entry name" value="CHROMOSOME 1, WHOLE GENOME SHOTGUN SEQUENCE"/>
    <property type="match status" value="1"/>
</dbReference>
<feature type="transmembrane region" description="Helical" evidence="1">
    <location>
        <begin position="51"/>
        <end position="72"/>
    </location>
</feature>
<sequence>MSDSLKIQSLAGTLGVAEIGAIVSTFLFGIETLQAYYYFTRYPQDSVFLKSMVAAVWFIELGHTTSISHAIYMVTVTFYGQPQHLETPPYSIETTIFFAALIYGVVQSFFANRVRLFSGRWMIPLICWIMTALRVIANLAMMGIQWVNPDITTIQVKFRWLMGIALSLGVTVDITTTFSMCYWLWKARPTGFEHTKRMIDTLLVWTVETGVATTVTSILFLVTFLSLDNLVWFPFFLIQVKLYSNSLFVSLNGRQRLRLSGQLLNISIGAATIPIPEGNRVGLPYSAMFVLPLTGPKDLVFEMSKGVETDFEHGRLTD</sequence>
<comment type="caution">
    <text evidence="3">The sequence shown here is derived from an EMBL/GenBank/DDBJ whole genome shotgun (WGS) entry which is preliminary data.</text>
</comment>
<evidence type="ECO:0000313" key="3">
    <source>
        <dbReference type="EMBL" id="KAF7341724.1"/>
    </source>
</evidence>
<evidence type="ECO:0000256" key="1">
    <source>
        <dbReference type="SAM" id="Phobius"/>
    </source>
</evidence>
<feature type="transmembrane region" description="Helical" evidence="1">
    <location>
        <begin position="202"/>
        <end position="225"/>
    </location>
</feature>
<feature type="transmembrane region" description="Helical" evidence="1">
    <location>
        <begin position="92"/>
        <end position="111"/>
    </location>
</feature>
<dbReference type="Proteomes" id="UP000623467">
    <property type="component" value="Unassembled WGS sequence"/>
</dbReference>
<dbReference type="PANTHER" id="PTHR40465:SF1">
    <property type="entry name" value="DUF6534 DOMAIN-CONTAINING PROTEIN"/>
    <property type="match status" value="1"/>
</dbReference>
<accession>A0A8H7CL39</accession>